<dbReference type="InterPro" id="IPR045249">
    <property type="entry name" value="HARBI1-like"/>
</dbReference>
<comment type="subcellular location">
    <subcellularLocation>
        <location evidence="2">Nucleus</location>
    </subcellularLocation>
</comment>
<dbReference type="OMA" id="WGMNFNS"/>
<evidence type="ECO:0000256" key="2">
    <source>
        <dbReference type="ARBA" id="ARBA00004123"/>
    </source>
</evidence>
<dbReference type="PANTHER" id="PTHR22930:SF85">
    <property type="entry name" value="GH03217P-RELATED"/>
    <property type="match status" value="1"/>
</dbReference>
<keyword evidence="5" id="KW-0479">Metal-binding</keyword>
<dbReference type="InParanoid" id="A0A1X7U8G8"/>
<dbReference type="AlphaFoldDB" id="A0A1X7U8G8"/>
<evidence type="ECO:0000256" key="3">
    <source>
        <dbReference type="ARBA" id="ARBA00006958"/>
    </source>
</evidence>
<keyword evidence="7" id="KW-0539">Nucleus</keyword>
<feature type="domain" description="DDE Tnp4" evidence="8">
    <location>
        <begin position="33"/>
        <end position="112"/>
    </location>
</feature>
<dbReference type="GO" id="GO:0004518">
    <property type="term" value="F:nuclease activity"/>
    <property type="evidence" value="ECO:0007669"/>
    <property type="project" value="UniProtKB-KW"/>
</dbReference>
<dbReference type="OrthoDB" id="2668416at2759"/>
<keyword evidence="6" id="KW-0378">Hydrolase</keyword>
<evidence type="ECO:0000256" key="5">
    <source>
        <dbReference type="ARBA" id="ARBA00022723"/>
    </source>
</evidence>
<evidence type="ECO:0000259" key="8">
    <source>
        <dbReference type="Pfam" id="PF13359"/>
    </source>
</evidence>
<dbReference type="STRING" id="400682.A0A1X7U8G8"/>
<dbReference type="GO" id="GO:0016787">
    <property type="term" value="F:hydrolase activity"/>
    <property type="evidence" value="ECO:0007669"/>
    <property type="project" value="UniProtKB-KW"/>
</dbReference>
<name>A0A1X7U8G8_AMPQE</name>
<organism evidence="9">
    <name type="scientific">Amphimedon queenslandica</name>
    <name type="common">Sponge</name>
    <dbReference type="NCBI Taxonomy" id="400682"/>
    <lineage>
        <taxon>Eukaryota</taxon>
        <taxon>Metazoa</taxon>
        <taxon>Porifera</taxon>
        <taxon>Demospongiae</taxon>
        <taxon>Heteroscleromorpha</taxon>
        <taxon>Haplosclerida</taxon>
        <taxon>Niphatidae</taxon>
        <taxon>Amphimedon</taxon>
    </lineage>
</organism>
<dbReference type="PANTHER" id="PTHR22930">
    <property type="match status" value="1"/>
</dbReference>
<dbReference type="InterPro" id="IPR027806">
    <property type="entry name" value="HARBI1_dom"/>
</dbReference>
<dbReference type="GO" id="GO:0005634">
    <property type="term" value="C:nucleus"/>
    <property type="evidence" value="ECO:0007669"/>
    <property type="project" value="UniProtKB-SubCell"/>
</dbReference>
<comment type="similarity">
    <text evidence="3">Belongs to the HARBI1 family.</text>
</comment>
<dbReference type="eggNOG" id="KOG4585">
    <property type="taxonomic scope" value="Eukaryota"/>
</dbReference>
<keyword evidence="4" id="KW-0540">Nuclease</keyword>
<evidence type="ECO:0000256" key="4">
    <source>
        <dbReference type="ARBA" id="ARBA00022722"/>
    </source>
</evidence>
<protein>
    <recommendedName>
        <fullName evidence="8">DDE Tnp4 domain-containing protein</fullName>
    </recommendedName>
</protein>
<evidence type="ECO:0000313" key="9">
    <source>
        <dbReference type="EnsemblMetazoa" id="Aqu2.1.24237_001"/>
    </source>
</evidence>
<evidence type="ECO:0000256" key="6">
    <source>
        <dbReference type="ARBA" id="ARBA00022801"/>
    </source>
</evidence>
<dbReference type="EnsemblMetazoa" id="Aqu2.1.24237_001">
    <property type="protein sequence ID" value="Aqu2.1.24237_001"/>
    <property type="gene ID" value="Aqu2.1.24237"/>
</dbReference>
<proteinExistence type="inferred from homology"/>
<dbReference type="Pfam" id="PF13359">
    <property type="entry name" value="DDE_Tnp_4"/>
    <property type="match status" value="1"/>
</dbReference>
<accession>A0A1X7U8G8</accession>
<sequence>MQEFSPFQLFIKYHGGNLLPDWGMNFNSVNVPLVFLGDPAYPLQPWLKKPFIYNGNLTDAQKKFNYRLSHASVIGEHAYGQLKGRWCCLLKRLDISVNQVPELVASCCVLDNVCEIHGDSFDDDLLHGVPGNSNHIGNTHTISSDGENIRNALMAYFEQL</sequence>
<comment type="cofactor">
    <cofactor evidence="1">
        <name>a divalent metal cation</name>
        <dbReference type="ChEBI" id="CHEBI:60240"/>
    </cofactor>
</comment>
<dbReference type="GO" id="GO:0046872">
    <property type="term" value="F:metal ion binding"/>
    <property type="evidence" value="ECO:0007669"/>
    <property type="project" value="UniProtKB-KW"/>
</dbReference>
<reference evidence="9" key="1">
    <citation type="submission" date="2017-05" db="UniProtKB">
        <authorList>
            <consortium name="EnsemblMetazoa"/>
        </authorList>
    </citation>
    <scope>IDENTIFICATION</scope>
</reference>
<evidence type="ECO:0000256" key="7">
    <source>
        <dbReference type="ARBA" id="ARBA00023242"/>
    </source>
</evidence>
<evidence type="ECO:0000256" key="1">
    <source>
        <dbReference type="ARBA" id="ARBA00001968"/>
    </source>
</evidence>